<accession>A0ABM1A4Z0</accession>
<dbReference type="PANTHER" id="PTHR43568">
    <property type="entry name" value="P PROTEIN"/>
    <property type="match status" value="1"/>
</dbReference>
<feature type="region of interest" description="Disordered" evidence="6">
    <location>
        <begin position="1"/>
        <end position="95"/>
    </location>
</feature>
<feature type="transmembrane region" description="Helical" evidence="7">
    <location>
        <begin position="560"/>
        <end position="578"/>
    </location>
</feature>
<keyword evidence="9" id="KW-1185">Reference proteome</keyword>
<dbReference type="GeneID" id="101854351"/>
<evidence type="ECO:0000256" key="5">
    <source>
        <dbReference type="ARBA" id="ARBA00023136"/>
    </source>
</evidence>
<evidence type="ECO:0000256" key="6">
    <source>
        <dbReference type="SAM" id="MobiDB-lite"/>
    </source>
</evidence>
<proteinExistence type="predicted"/>
<evidence type="ECO:0000256" key="7">
    <source>
        <dbReference type="SAM" id="Phobius"/>
    </source>
</evidence>
<dbReference type="Pfam" id="PF03600">
    <property type="entry name" value="CitMHS"/>
    <property type="match status" value="1"/>
</dbReference>
<reference evidence="10" key="1">
    <citation type="submission" date="2025-08" db="UniProtKB">
        <authorList>
            <consortium name="RefSeq"/>
        </authorList>
    </citation>
    <scope>IDENTIFICATION</scope>
</reference>
<keyword evidence="5 7" id="KW-0472">Membrane</keyword>
<protein>
    <submittedName>
        <fullName evidence="10">P protein</fullName>
    </submittedName>
</protein>
<feature type="compositionally biased region" description="Polar residues" evidence="6">
    <location>
        <begin position="38"/>
        <end position="47"/>
    </location>
</feature>
<feature type="transmembrane region" description="Helical" evidence="7">
    <location>
        <begin position="296"/>
        <end position="312"/>
    </location>
</feature>
<feature type="compositionally biased region" description="Polar residues" evidence="6">
    <location>
        <begin position="82"/>
        <end position="95"/>
    </location>
</feature>
<feature type="transmembrane region" description="Helical" evidence="7">
    <location>
        <begin position="448"/>
        <end position="471"/>
    </location>
</feature>
<feature type="transmembrane region" description="Helical" evidence="7">
    <location>
        <begin position="584"/>
        <end position="603"/>
    </location>
</feature>
<dbReference type="InterPro" id="IPR051475">
    <property type="entry name" value="Diverse_Ion_Transporter"/>
</dbReference>
<evidence type="ECO:0000313" key="10">
    <source>
        <dbReference type="RefSeq" id="XP_012940929.1"/>
    </source>
</evidence>
<organism evidence="9 10">
    <name type="scientific">Aplysia californica</name>
    <name type="common">California sea hare</name>
    <dbReference type="NCBI Taxonomy" id="6500"/>
    <lineage>
        <taxon>Eukaryota</taxon>
        <taxon>Metazoa</taxon>
        <taxon>Spiralia</taxon>
        <taxon>Lophotrochozoa</taxon>
        <taxon>Mollusca</taxon>
        <taxon>Gastropoda</taxon>
        <taxon>Heterobranchia</taxon>
        <taxon>Euthyneura</taxon>
        <taxon>Tectipleura</taxon>
        <taxon>Aplysiida</taxon>
        <taxon>Aplysioidea</taxon>
        <taxon>Aplysiidae</taxon>
        <taxon>Aplysia</taxon>
    </lineage>
</organism>
<evidence type="ECO:0000313" key="9">
    <source>
        <dbReference type="Proteomes" id="UP000694888"/>
    </source>
</evidence>
<dbReference type="RefSeq" id="XP_012940929.1">
    <property type="nucleotide sequence ID" value="XM_013085475.1"/>
</dbReference>
<feature type="transmembrane region" description="Helical" evidence="7">
    <location>
        <begin position="364"/>
        <end position="382"/>
    </location>
</feature>
<feature type="transmembrane region" description="Helical" evidence="7">
    <location>
        <begin position="747"/>
        <end position="768"/>
    </location>
</feature>
<feature type="transmembrane region" description="Helical" evidence="7">
    <location>
        <begin position="659"/>
        <end position="682"/>
    </location>
</feature>
<evidence type="ECO:0000256" key="4">
    <source>
        <dbReference type="ARBA" id="ARBA00022989"/>
    </source>
</evidence>
<evidence type="ECO:0000256" key="3">
    <source>
        <dbReference type="ARBA" id="ARBA00022692"/>
    </source>
</evidence>
<sequence>MTSPRPSSAMDFRRQSTARESETGGVGLRLNPNRARTPRSTSVVSYLSESEPQSPSSPNETNLDQVQLNSHDSEKTPLIGKESSNSKVESGMSGFSHTVSQEISGVDKSSDSLTGLRDIFHLEPSKRNRKLFHTIKVSILIAITVMCCGVIMVCEEEEPLQKVTLLPAGETLFLLSENRDASRPNLRLQVSGPFYSHLEVNVTGPVVTFDMSPNYSHNVTINMTALAVGDIESFTEEFECLSGSVCNLTARSDVQIPLSWNHKWLSWQLDNEVIYAFLVLGFVYIMIIFELVHRTLAALLGALAALAVLSALNQRPSLEVIISWIDMDTLTLLFGMMIIVAIFSETGFFDYSALQAYKLAKGKIWPLVTLLCVFSAVVSAFLDNVTTILLMAPVTIRLCEVLNLEPRRILIAEVLFSNIGGTATAIGDPPNVIIVGALGSQGITFTTFTMHVAPGIVLICFVGYGLLRLYYRNMDELKNKDPPDISEMKQEISMWRLTASRLQTVTREETLMKALFLQKAVEMEHVMYKTLHRMRREEQHDMIQTLRKLERQYYIKDFPLLLKSGFVLCVVVVFLFIYSFVEQIHLDIGWIAVLGALWLLVLADNDDMEGILHRVEWSTLLFFAALFVLMEALSELGMIKTIGDGIADMVKSVDSSDRLVLAVVAILWISAIASSFIDNIPYTTAMVPVLQQLSENPDLDLPLLPLVVALAFGACLGGNGTLIGASCNVVCAGIAEQHGYGFSFVEFFKVGFPMMLVTTAAATVYILLCHVAMDWNYV</sequence>
<feature type="transmembrane region" description="Helical" evidence="7">
    <location>
        <begin position="615"/>
        <end position="639"/>
    </location>
</feature>
<feature type="compositionally biased region" description="Low complexity" evidence="6">
    <location>
        <begin position="48"/>
        <end position="60"/>
    </location>
</feature>
<feature type="transmembrane region" description="Helical" evidence="7">
    <location>
        <begin position="273"/>
        <end position="289"/>
    </location>
</feature>
<dbReference type="PANTHER" id="PTHR43568:SF1">
    <property type="entry name" value="P PROTEIN"/>
    <property type="match status" value="1"/>
</dbReference>
<feature type="domain" description="Citrate transporter-like" evidence="8">
    <location>
        <begin position="284"/>
        <end position="695"/>
    </location>
</feature>
<keyword evidence="2" id="KW-0813">Transport</keyword>
<dbReference type="InterPro" id="IPR004680">
    <property type="entry name" value="Cit_transptr-like_dom"/>
</dbReference>
<evidence type="ECO:0000259" key="8">
    <source>
        <dbReference type="Pfam" id="PF03600"/>
    </source>
</evidence>
<evidence type="ECO:0000256" key="2">
    <source>
        <dbReference type="ARBA" id="ARBA00022448"/>
    </source>
</evidence>
<name>A0ABM1A4Z0_APLCA</name>
<dbReference type="Proteomes" id="UP000694888">
    <property type="component" value="Unplaced"/>
</dbReference>
<keyword evidence="3 7" id="KW-0812">Transmembrane</keyword>
<feature type="compositionally biased region" description="Polar residues" evidence="6">
    <location>
        <begin position="61"/>
        <end position="70"/>
    </location>
</feature>
<keyword evidence="4 7" id="KW-1133">Transmembrane helix</keyword>
<feature type="transmembrane region" description="Helical" evidence="7">
    <location>
        <begin position="703"/>
        <end position="735"/>
    </location>
</feature>
<gene>
    <name evidence="10" type="primary">LOC101854351</name>
</gene>
<feature type="transmembrane region" description="Helical" evidence="7">
    <location>
        <begin position="332"/>
        <end position="352"/>
    </location>
</feature>
<dbReference type="CDD" id="cd01116">
    <property type="entry name" value="P_permease"/>
    <property type="match status" value="1"/>
</dbReference>
<comment type="subcellular location">
    <subcellularLocation>
        <location evidence="1">Membrane</location>
        <topology evidence="1">Multi-pass membrane protein</topology>
    </subcellularLocation>
</comment>
<feature type="transmembrane region" description="Helical" evidence="7">
    <location>
        <begin position="131"/>
        <end position="153"/>
    </location>
</feature>
<evidence type="ECO:0000256" key="1">
    <source>
        <dbReference type="ARBA" id="ARBA00004141"/>
    </source>
</evidence>
<feature type="compositionally biased region" description="Basic and acidic residues" evidence="6">
    <location>
        <begin position="11"/>
        <end position="22"/>
    </location>
</feature>